<reference evidence="1 2" key="1">
    <citation type="submission" date="2014-01" db="EMBL/GenBank/DDBJ databases">
        <title>Full genme sequencing of cellulolytic bacterium Gynuella sunshinyii YC6258T gen. nov., sp. nov.</title>
        <authorList>
            <person name="Khan H."/>
            <person name="Chung E.J."/>
            <person name="Chung Y.R."/>
        </authorList>
    </citation>
    <scope>NUCLEOTIDE SEQUENCE [LARGE SCALE GENOMIC DNA]</scope>
    <source>
        <strain evidence="1 2">YC6258</strain>
    </source>
</reference>
<evidence type="ECO:0000313" key="1">
    <source>
        <dbReference type="EMBL" id="AJQ93714.1"/>
    </source>
</evidence>
<dbReference type="Proteomes" id="UP000032266">
    <property type="component" value="Chromosome"/>
</dbReference>
<dbReference type="KEGG" id="gsn:YC6258_01666"/>
<keyword evidence="2" id="KW-1185">Reference proteome</keyword>
<proteinExistence type="predicted"/>
<sequence length="37" mass="4565">MGWFLKYLIYDRAISRARCFRTRQICDKIKIRGAWKT</sequence>
<organism evidence="1 2">
    <name type="scientific">Gynuella sunshinyii YC6258</name>
    <dbReference type="NCBI Taxonomy" id="1445510"/>
    <lineage>
        <taxon>Bacteria</taxon>
        <taxon>Pseudomonadati</taxon>
        <taxon>Pseudomonadota</taxon>
        <taxon>Gammaproteobacteria</taxon>
        <taxon>Oceanospirillales</taxon>
        <taxon>Saccharospirillaceae</taxon>
        <taxon>Gynuella</taxon>
    </lineage>
</organism>
<dbReference type="EMBL" id="CP007142">
    <property type="protein sequence ID" value="AJQ93714.1"/>
    <property type="molecule type" value="Genomic_DNA"/>
</dbReference>
<dbReference type="AlphaFoldDB" id="A0A0C5VTR8"/>
<dbReference type="HOGENOM" id="CLU_3344219_0_0_6"/>
<accession>A0A0C5VTR8</accession>
<evidence type="ECO:0000313" key="2">
    <source>
        <dbReference type="Proteomes" id="UP000032266"/>
    </source>
</evidence>
<gene>
    <name evidence="1" type="ORF">YC6258_01666</name>
</gene>
<protein>
    <submittedName>
        <fullName evidence="1">Uncharacterized protein</fullName>
    </submittedName>
</protein>
<name>A0A0C5VTR8_9GAMM</name>